<keyword evidence="8" id="KW-0283">Flagellar rotation</keyword>
<evidence type="ECO:0000256" key="11">
    <source>
        <dbReference type="ARBA" id="ARBA00023065"/>
    </source>
</evidence>
<comment type="subcellular location">
    <subcellularLocation>
        <location evidence="1">Cell inner membrane</location>
        <topology evidence="1">Multi-pass membrane protein</topology>
    </subcellularLocation>
</comment>
<evidence type="ECO:0000256" key="2">
    <source>
        <dbReference type="ARBA" id="ARBA00008038"/>
    </source>
</evidence>
<evidence type="ECO:0000313" key="16">
    <source>
        <dbReference type="EMBL" id="UWZ81955.1"/>
    </source>
</evidence>
<name>A0A9J7BHP3_9BACT</name>
<evidence type="ECO:0000256" key="1">
    <source>
        <dbReference type="ARBA" id="ARBA00004429"/>
    </source>
</evidence>
<keyword evidence="3" id="KW-0813">Transport</keyword>
<feature type="transmembrane region" description="Helical" evidence="13">
    <location>
        <begin position="203"/>
        <end position="224"/>
    </location>
</feature>
<keyword evidence="17" id="KW-1185">Reference proteome</keyword>
<comment type="similarity">
    <text evidence="2">Belongs to the MotA family.</text>
</comment>
<dbReference type="PANTHER" id="PTHR30433:SF4">
    <property type="entry name" value="MOTILITY PROTEIN A"/>
    <property type="match status" value="1"/>
</dbReference>
<dbReference type="Pfam" id="PF01618">
    <property type="entry name" value="MotA_ExbB"/>
    <property type="match status" value="1"/>
</dbReference>
<keyword evidence="5" id="KW-0145">Chemotaxis</keyword>
<feature type="domain" description="MotA/TolQ/ExbB proton channel" evidence="14">
    <location>
        <begin position="121"/>
        <end position="224"/>
    </location>
</feature>
<protein>
    <submittedName>
        <fullName evidence="16">Flagellar motor stator protein MotA</fullName>
    </submittedName>
</protein>
<organism evidence="16 17">
    <name type="scientific">Occallatibacter riparius</name>
    <dbReference type="NCBI Taxonomy" id="1002689"/>
    <lineage>
        <taxon>Bacteria</taxon>
        <taxon>Pseudomonadati</taxon>
        <taxon>Acidobacteriota</taxon>
        <taxon>Terriglobia</taxon>
        <taxon>Terriglobales</taxon>
        <taxon>Acidobacteriaceae</taxon>
        <taxon>Occallatibacter</taxon>
    </lineage>
</organism>
<dbReference type="InterPro" id="IPR047055">
    <property type="entry name" value="MotA-like"/>
</dbReference>
<keyword evidence="16" id="KW-0969">Cilium</keyword>
<feature type="transmembrane region" description="Helical" evidence="13">
    <location>
        <begin position="171"/>
        <end position="191"/>
    </location>
</feature>
<evidence type="ECO:0000256" key="7">
    <source>
        <dbReference type="ARBA" id="ARBA00022692"/>
    </source>
</evidence>
<keyword evidence="7 13" id="KW-0812">Transmembrane</keyword>
<sequence length="294" mass="30992">MFAIIGILVVFGAVIGGFLMEKGNLGVLVQPAELLIIAGAATGTLLVANPLHILKGIVAGILGVIKGKGIAKGRYLNTLKMMYQFLNKVRKEGLLSVEEDVEKPDKSAIFKNYPEFLADHHARNFVCDTLRMAITGGVEPFDMDQMMELDMEVHHHDATQPVSALSTTADALPGLGIVAAVLGVVITMGALGGPPEEIGHKVAAALVGTFLGILLCYGVLGPVASNMTKAADEHNSYLHVLRVLLLSFLKGSAPMIAIEMARRAIPAHVRPTFDEMEKHCKGQSAAAAGAPAAA</sequence>
<dbReference type="Pfam" id="PF20560">
    <property type="entry name" value="MotA_N"/>
    <property type="match status" value="1"/>
</dbReference>
<keyword evidence="4" id="KW-1003">Cell membrane</keyword>
<dbReference type="AlphaFoldDB" id="A0A9J7BHP3"/>
<keyword evidence="6" id="KW-0997">Cell inner membrane</keyword>
<keyword evidence="16" id="KW-0966">Cell projection</keyword>
<evidence type="ECO:0000313" key="17">
    <source>
        <dbReference type="Proteomes" id="UP001059380"/>
    </source>
</evidence>
<dbReference type="Proteomes" id="UP001059380">
    <property type="component" value="Chromosome"/>
</dbReference>
<dbReference type="InterPro" id="IPR046786">
    <property type="entry name" value="MotA_N"/>
</dbReference>
<dbReference type="KEGG" id="orp:MOP44_15375"/>
<dbReference type="GO" id="GO:0005886">
    <property type="term" value="C:plasma membrane"/>
    <property type="evidence" value="ECO:0007669"/>
    <property type="project" value="UniProtKB-SubCell"/>
</dbReference>
<evidence type="ECO:0000256" key="4">
    <source>
        <dbReference type="ARBA" id="ARBA00022475"/>
    </source>
</evidence>
<dbReference type="NCBIfam" id="TIGR03818">
    <property type="entry name" value="MotA1"/>
    <property type="match status" value="1"/>
</dbReference>
<evidence type="ECO:0000259" key="15">
    <source>
        <dbReference type="Pfam" id="PF20560"/>
    </source>
</evidence>
<dbReference type="InterPro" id="IPR022522">
    <property type="entry name" value="Flagellar_motor_stator_MotA"/>
</dbReference>
<reference evidence="16" key="1">
    <citation type="submission" date="2021-04" db="EMBL/GenBank/DDBJ databases">
        <title>Phylogenetic analysis of Acidobacteriaceae.</title>
        <authorList>
            <person name="Qiu L."/>
            <person name="Zhang Q."/>
        </authorList>
    </citation>
    <scope>NUCLEOTIDE SEQUENCE</scope>
    <source>
        <strain evidence="16">DSM 25168</strain>
    </source>
</reference>
<dbReference type="PROSITE" id="PS01307">
    <property type="entry name" value="MOTA"/>
    <property type="match status" value="1"/>
</dbReference>
<dbReference type="GO" id="GO:1902600">
    <property type="term" value="P:proton transmembrane transport"/>
    <property type="evidence" value="ECO:0007669"/>
    <property type="project" value="UniProtKB-KW"/>
</dbReference>
<feature type="domain" description="Motility protein A N-terminal" evidence="15">
    <location>
        <begin position="4"/>
        <end position="93"/>
    </location>
</feature>
<keyword evidence="11" id="KW-0406">Ion transport</keyword>
<accession>A0A9J7BHP3</accession>
<keyword evidence="10 13" id="KW-1133">Transmembrane helix</keyword>
<dbReference type="GO" id="GO:0071978">
    <property type="term" value="P:bacterial-type flagellum-dependent swarming motility"/>
    <property type="evidence" value="ECO:0007669"/>
    <property type="project" value="InterPro"/>
</dbReference>
<evidence type="ECO:0000256" key="6">
    <source>
        <dbReference type="ARBA" id="ARBA00022519"/>
    </source>
</evidence>
<evidence type="ECO:0000256" key="3">
    <source>
        <dbReference type="ARBA" id="ARBA00022448"/>
    </source>
</evidence>
<keyword evidence="9" id="KW-0375">Hydrogen ion transport</keyword>
<evidence type="ECO:0000256" key="8">
    <source>
        <dbReference type="ARBA" id="ARBA00022779"/>
    </source>
</evidence>
<dbReference type="InterPro" id="IPR002898">
    <property type="entry name" value="MotA_ExbB_proton_chnl"/>
</dbReference>
<dbReference type="EMBL" id="CP093313">
    <property type="protein sequence ID" value="UWZ81955.1"/>
    <property type="molecule type" value="Genomic_DNA"/>
</dbReference>
<evidence type="ECO:0000256" key="13">
    <source>
        <dbReference type="SAM" id="Phobius"/>
    </source>
</evidence>
<evidence type="ECO:0000256" key="9">
    <source>
        <dbReference type="ARBA" id="ARBA00022781"/>
    </source>
</evidence>
<dbReference type="PANTHER" id="PTHR30433">
    <property type="entry name" value="CHEMOTAXIS PROTEIN MOTA"/>
    <property type="match status" value="1"/>
</dbReference>
<keyword evidence="16" id="KW-0282">Flagellum</keyword>
<evidence type="ECO:0000256" key="12">
    <source>
        <dbReference type="ARBA" id="ARBA00023136"/>
    </source>
</evidence>
<proteinExistence type="inferred from homology"/>
<evidence type="ECO:0000256" key="10">
    <source>
        <dbReference type="ARBA" id="ARBA00022989"/>
    </source>
</evidence>
<gene>
    <name evidence="16" type="primary">motA</name>
    <name evidence="16" type="ORF">MOP44_15375</name>
</gene>
<evidence type="ECO:0000259" key="14">
    <source>
        <dbReference type="Pfam" id="PF01618"/>
    </source>
</evidence>
<dbReference type="RefSeq" id="WP_260790946.1">
    <property type="nucleotide sequence ID" value="NZ_CP093313.1"/>
</dbReference>
<dbReference type="GO" id="GO:0006935">
    <property type="term" value="P:chemotaxis"/>
    <property type="evidence" value="ECO:0007669"/>
    <property type="project" value="UniProtKB-KW"/>
</dbReference>
<evidence type="ECO:0000256" key="5">
    <source>
        <dbReference type="ARBA" id="ARBA00022500"/>
    </source>
</evidence>
<keyword evidence="12 13" id="KW-0472">Membrane</keyword>
<dbReference type="InterPro" id="IPR000540">
    <property type="entry name" value="Flag_MotA_CS"/>
</dbReference>